<name>A0A2U1MZU6_ARTAN</name>
<keyword evidence="1" id="KW-0175">Coiled coil</keyword>
<evidence type="ECO:0000259" key="3">
    <source>
        <dbReference type="Pfam" id="PF25091"/>
    </source>
</evidence>
<evidence type="ECO:0000313" key="4">
    <source>
        <dbReference type="EMBL" id="PWA66782.1"/>
    </source>
</evidence>
<protein>
    <recommendedName>
        <fullName evidence="3">DUF7806 domain-containing protein</fullName>
    </recommendedName>
</protein>
<feature type="domain" description="DUF7806" evidence="3">
    <location>
        <begin position="202"/>
        <end position="294"/>
    </location>
</feature>
<dbReference type="PANTHER" id="PTHR35489">
    <property type="entry name" value="TITAN9"/>
    <property type="match status" value="1"/>
</dbReference>
<proteinExistence type="predicted"/>
<feature type="region of interest" description="Disordered" evidence="2">
    <location>
        <begin position="119"/>
        <end position="162"/>
    </location>
</feature>
<evidence type="ECO:0000256" key="2">
    <source>
        <dbReference type="SAM" id="MobiDB-lite"/>
    </source>
</evidence>
<sequence length="296" mass="33994">METLYSKLYNKYTKLKSKKDSELEQLNLDQEEKFKTYVSEADALINYLISEKDKLHEEIGNLREEVASIRDAKDKEQEKYEKILIEENQKNKELLEEIERLQKKGSHFSSSDDLLAIEQVSGSPLSSGRSNTSSRRKRRRNGVKEVEVSPSVGGQHDHTLPEQSVNTLDKENIFSGPFSHANQPTCCRQRLDPSVNASDSRICMFQELVECLLDLKFSIPTQTDDNVIISAVHESSGYSFSLGWVKNTAGEEELMYRVFSLGTFERVAPEWMRDVMLFSKSMCRVFFKRVSKIAKL</sequence>
<dbReference type="OrthoDB" id="759501at2759"/>
<dbReference type="PANTHER" id="PTHR35489:SF2">
    <property type="entry name" value="TITAN9"/>
    <property type="match status" value="1"/>
</dbReference>
<evidence type="ECO:0000313" key="5">
    <source>
        <dbReference type="Proteomes" id="UP000245207"/>
    </source>
</evidence>
<dbReference type="STRING" id="35608.A0A2U1MZU6"/>
<dbReference type="InterPro" id="IPR056708">
    <property type="entry name" value="DUF7806"/>
</dbReference>
<dbReference type="AlphaFoldDB" id="A0A2U1MZU6"/>
<organism evidence="4 5">
    <name type="scientific">Artemisia annua</name>
    <name type="common">Sweet wormwood</name>
    <dbReference type="NCBI Taxonomy" id="35608"/>
    <lineage>
        <taxon>Eukaryota</taxon>
        <taxon>Viridiplantae</taxon>
        <taxon>Streptophyta</taxon>
        <taxon>Embryophyta</taxon>
        <taxon>Tracheophyta</taxon>
        <taxon>Spermatophyta</taxon>
        <taxon>Magnoliopsida</taxon>
        <taxon>eudicotyledons</taxon>
        <taxon>Gunneridae</taxon>
        <taxon>Pentapetalae</taxon>
        <taxon>asterids</taxon>
        <taxon>campanulids</taxon>
        <taxon>Asterales</taxon>
        <taxon>Asteraceae</taxon>
        <taxon>Asteroideae</taxon>
        <taxon>Anthemideae</taxon>
        <taxon>Artemisiinae</taxon>
        <taxon>Artemisia</taxon>
    </lineage>
</organism>
<dbReference type="EMBL" id="PKPP01003962">
    <property type="protein sequence ID" value="PWA66782.1"/>
    <property type="molecule type" value="Genomic_DNA"/>
</dbReference>
<feature type="coiled-coil region" evidence="1">
    <location>
        <begin position="45"/>
        <end position="104"/>
    </location>
</feature>
<accession>A0A2U1MZU6</accession>
<gene>
    <name evidence="4" type="ORF">CTI12_AA324210</name>
</gene>
<reference evidence="4 5" key="1">
    <citation type="journal article" date="2018" name="Mol. Plant">
        <title>The genome of Artemisia annua provides insight into the evolution of Asteraceae family and artemisinin biosynthesis.</title>
        <authorList>
            <person name="Shen Q."/>
            <person name="Zhang L."/>
            <person name="Liao Z."/>
            <person name="Wang S."/>
            <person name="Yan T."/>
            <person name="Shi P."/>
            <person name="Liu M."/>
            <person name="Fu X."/>
            <person name="Pan Q."/>
            <person name="Wang Y."/>
            <person name="Lv Z."/>
            <person name="Lu X."/>
            <person name="Zhang F."/>
            <person name="Jiang W."/>
            <person name="Ma Y."/>
            <person name="Chen M."/>
            <person name="Hao X."/>
            <person name="Li L."/>
            <person name="Tang Y."/>
            <person name="Lv G."/>
            <person name="Zhou Y."/>
            <person name="Sun X."/>
            <person name="Brodelius P.E."/>
            <person name="Rose J.K.C."/>
            <person name="Tang K."/>
        </authorList>
    </citation>
    <scope>NUCLEOTIDE SEQUENCE [LARGE SCALE GENOMIC DNA]</scope>
    <source>
        <strain evidence="5">cv. Huhao1</strain>
        <tissue evidence="4">Leaf</tissue>
    </source>
</reference>
<keyword evidence="5" id="KW-1185">Reference proteome</keyword>
<dbReference type="Proteomes" id="UP000245207">
    <property type="component" value="Unassembled WGS sequence"/>
</dbReference>
<feature type="compositionally biased region" description="Low complexity" evidence="2">
    <location>
        <begin position="121"/>
        <end position="133"/>
    </location>
</feature>
<evidence type="ECO:0000256" key="1">
    <source>
        <dbReference type="SAM" id="Coils"/>
    </source>
</evidence>
<dbReference type="GO" id="GO:0003006">
    <property type="term" value="P:developmental process involved in reproduction"/>
    <property type="evidence" value="ECO:0007669"/>
    <property type="project" value="TreeGrafter"/>
</dbReference>
<comment type="caution">
    <text evidence="4">The sequence shown here is derived from an EMBL/GenBank/DDBJ whole genome shotgun (WGS) entry which is preliminary data.</text>
</comment>
<dbReference type="Pfam" id="PF25091">
    <property type="entry name" value="DUF7806"/>
    <property type="match status" value="1"/>
</dbReference>